<dbReference type="RefSeq" id="WP_035354695.1">
    <property type="nucleotide sequence ID" value="NZ_JAAIWK010000036.1"/>
</dbReference>
<proteinExistence type="predicted"/>
<feature type="coiled-coil region" evidence="3">
    <location>
        <begin position="249"/>
        <end position="276"/>
    </location>
</feature>
<feature type="domain" description="Methyl-accepting transducer" evidence="4">
    <location>
        <begin position="82"/>
        <end position="281"/>
    </location>
</feature>
<dbReference type="Proteomes" id="UP000476934">
    <property type="component" value="Unassembled WGS sequence"/>
</dbReference>
<organism evidence="5 7">
    <name type="scientific">Heyndrickxia ginsengihumi</name>
    <dbReference type="NCBI Taxonomy" id="363870"/>
    <lineage>
        <taxon>Bacteria</taxon>
        <taxon>Bacillati</taxon>
        <taxon>Bacillota</taxon>
        <taxon>Bacilli</taxon>
        <taxon>Bacillales</taxon>
        <taxon>Bacillaceae</taxon>
        <taxon>Heyndrickxia</taxon>
    </lineage>
</organism>
<feature type="coiled-coil region" evidence="3">
    <location>
        <begin position="14"/>
        <end position="41"/>
    </location>
</feature>
<dbReference type="InterPro" id="IPR004089">
    <property type="entry name" value="MCPsignal_dom"/>
</dbReference>
<reference evidence="5 7" key="1">
    <citation type="submission" date="2014-10" db="EMBL/GenBank/DDBJ databases">
        <title>Draft genome of phytase producing Bacillus ginsengihumi strain M2.11.</title>
        <authorList>
            <person name="Toymentseva A."/>
            <person name="Boulygina E.A."/>
            <person name="Kazakov S.V."/>
            <person name="Kayumov I."/>
            <person name="Suleimanova A.D."/>
            <person name="Mardanova A.M."/>
            <person name="Maria S.N."/>
            <person name="Sergey M.Y."/>
            <person name="Sharipova M.R."/>
        </authorList>
    </citation>
    <scope>NUCLEOTIDE SEQUENCE [LARGE SCALE GENOMIC DNA]</scope>
    <source>
        <strain evidence="5 7">M2.11</strain>
    </source>
</reference>
<sequence>MFWKTKEKDRVSQIYILQSRVNALEKEKQEMKTALKTWLSAFQEELAATIEQHEHVNGQHHILGDLVKQIEEKFNNVSFITEETSAHSITLLEKGDALKNLANEMVKESQAGSQYVIKAKEVINHLGNQVKETKEQISILSHRSSEISTIVQLIKDIANQTNLLALNASIEAARAGEHGKGFSIVADEVRKLAESTAKSTEHIGKLTETIQSEIDFSLKATEKSAEFVNGGIEVSSRAAEEIARILHTIETSKEHIEDIQSTIQQQRDDALKVKQEVTAAKGLFDEAHKTIIQHIEDAKVVDDKLEKDIQQTISEQAIFS</sequence>
<protein>
    <submittedName>
        <fullName evidence="6">Chemotaxis protein</fullName>
    </submittedName>
</protein>
<dbReference type="Proteomes" id="UP000030588">
    <property type="component" value="Unassembled WGS sequence"/>
</dbReference>
<dbReference type="SMART" id="SM00283">
    <property type="entry name" value="MA"/>
    <property type="match status" value="1"/>
</dbReference>
<dbReference type="STRING" id="363870.NG54_10010"/>
<dbReference type="Gene3D" id="1.10.287.950">
    <property type="entry name" value="Methyl-accepting chemotaxis protein"/>
    <property type="match status" value="1"/>
</dbReference>
<reference evidence="6" key="2">
    <citation type="submission" date="2020-02" db="EMBL/GenBank/DDBJ databases">
        <authorList>
            <person name="Feng H."/>
        </authorList>
    </citation>
    <scope>NUCLEOTIDE SEQUENCE [LARGE SCALE GENOMIC DNA]</scope>
    <source>
        <strain evidence="6">Gsoil 114</strain>
    </source>
</reference>
<dbReference type="OrthoDB" id="9807021at2"/>
<dbReference type="GO" id="GO:0007165">
    <property type="term" value="P:signal transduction"/>
    <property type="evidence" value="ECO:0007669"/>
    <property type="project" value="UniProtKB-KW"/>
</dbReference>
<comment type="caution">
    <text evidence="5">The sequence shown here is derived from an EMBL/GenBank/DDBJ whole genome shotgun (WGS) entry which is preliminary data.</text>
</comment>
<evidence type="ECO:0000313" key="5">
    <source>
        <dbReference type="EMBL" id="KHD85345.1"/>
    </source>
</evidence>
<keyword evidence="1 2" id="KW-0807">Transducer</keyword>
<dbReference type="PROSITE" id="PS50111">
    <property type="entry name" value="CHEMOTAXIS_TRANSDUC_2"/>
    <property type="match status" value="1"/>
</dbReference>
<evidence type="ECO:0000313" key="6">
    <source>
        <dbReference type="EMBL" id="NEY21508.1"/>
    </source>
</evidence>
<dbReference type="Pfam" id="PF00015">
    <property type="entry name" value="MCPsignal"/>
    <property type="match status" value="1"/>
</dbReference>
<keyword evidence="3" id="KW-0175">Coiled coil</keyword>
<dbReference type="SUPFAM" id="SSF58104">
    <property type="entry name" value="Methyl-accepting chemotaxis protein (MCP) signaling domain"/>
    <property type="match status" value="1"/>
</dbReference>
<evidence type="ECO:0000313" key="8">
    <source>
        <dbReference type="Proteomes" id="UP000476934"/>
    </source>
</evidence>
<dbReference type="PANTHER" id="PTHR32089">
    <property type="entry name" value="METHYL-ACCEPTING CHEMOTAXIS PROTEIN MCPB"/>
    <property type="match status" value="1"/>
</dbReference>
<accession>A0A0A6VAV3</accession>
<dbReference type="AlphaFoldDB" id="A0A0A6VAV3"/>
<dbReference type="GO" id="GO:0016020">
    <property type="term" value="C:membrane"/>
    <property type="evidence" value="ECO:0007669"/>
    <property type="project" value="InterPro"/>
</dbReference>
<evidence type="ECO:0000256" key="2">
    <source>
        <dbReference type="PROSITE-ProRule" id="PRU00284"/>
    </source>
</evidence>
<evidence type="ECO:0000259" key="4">
    <source>
        <dbReference type="PROSITE" id="PS50111"/>
    </source>
</evidence>
<name>A0A0A6VAV3_9BACI</name>
<evidence type="ECO:0000256" key="1">
    <source>
        <dbReference type="ARBA" id="ARBA00023224"/>
    </source>
</evidence>
<dbReference type="PANTHER" id="PTHR32089:SF112">
    <property type="entry name" value="LYSOZYME-LIKE PROTEIN-RELATED"/>
    <property type="match status" value="1"/>
</dbReference>
<gene>
    <name evidence="6" type="ORF">G4D61_16315</name>
    <name evidence="5" type="ORF">NG54_10010</name>
</gene>
<dbReference type="EMBL" id="JRUN01000026">
    <property type="protein sequence ID" value="KHD85345.1"/>
    <property type="molecule type" value="Genomic_DNA"/>
</dbReference>
<evidence type="ECO:0000313" key="7">
    <source>
        <dbReference type="Proteomes" id="UP000030588"/>
    </source>
</evidence>
<reference evidence="6 8" key="3">
    <citation type="submission" date="2020-03" db="EMBL/GenBank/DDBJ databases">
        <title>Bacillus aquiflavi sp. nov., isolated from yellow water of strong flavor Chinese baijiu in Yibin region of China.</title>
        <authorList>
            <person name="Xie J."/>
        </authorList>
    </citation>
    <scope>NUCLEOTIDE SEQUENCE [LARGE SCALE GENOMIC DNA]</scope>
    <source>
        <strain evidence="6 8">Gsoil 114</strain>
    </source>
</reference>
<dbReference type="EMBL" id="JAAIWK010000036">
    <property type="protein sequence ID" value="NEY21508.1"/>
    <property type="molecule type" value="Genomic_DNA"/>
</dbReference>
<keyword evidence="8" id="KW-1185">Reference proteome</keyword>
<evidence type="ECO:0000256" key="3">
    <source>
        <dbReference type="SAM" id="Coils"/>
    </source>
</evidence>